<organism evidence="2 3">
    <name type="scientific">Actinosynnema pretiosum subsp. pretiosum</name>
    <dbReference type="NCBI Taxonomy" id="103721"/>
    <lineage>
        <taxon>Bacteria</taxon>
        <taxon>Bacillati</taxon>
        <taxon>Actinomycetota</taxon>
        <taxon>Actinomycetes</taxon>
        <taxon>Pseudonocardiales</taxon>
        <taxon>Pseudonocardiaceae</taxon>
        <taxon>Actinosynnema</taxon>
    </lineage>
</organism>
<keyword evidence="1" id="KW-1133">Transmembrane helix</keyword>
<dbReference type="PANTHER" id="PTHR35335:SF1">
    <property type="entry name" value="UPF0716 PROTEIN FXSA"/>
    <property type="match status" value="1"/>
</dbReference>
<evidence type="ECO:0000256" key="1">
    <source>
        <dbReference type="SAM" id="Phobius"/>
    </source>
</evidence>
<dbReference type="NCBIfam" id="NF008528">
    <property type="entry name" value="PRK11463.1-2"/>
    <property type="match status" value="1"/>
</dbReference>
<dbReference type="EMBL" id="CP073249">
    <property type="protein sequence ID" value="QUF04880.1"/>
    <property type="molecule type" value="Genomic_DNA"/>
</dbReference>
<dbReference type="AlphaFoldDB" id="A0AA45L819"/>
<keyword evidence="1" id="KW-0812">Transmembrane</keyword>
<accession>A0AA45L819</accession>
<dbReference type="Pfam" id="PF04186">
    <property type="entry name" value="FxsA"/>
    <property type="match status" value="1"/>
</dbReference>
<dbReference type="InterPro" id="IPR007313">
    <property type="entry name" value="FxsA"/>
</dbReference>
<feature type="transmembrane region" description="Helical" evidence="1">
    <location>
        <begin position="32"/>
        <end position="52"/>
    </location>
</feature>
<sequence length="192" mass="19928">MFVRCGGMRVFALLLVAVGVEIATLVAVTVNLGFLSTLGLLILGGVAGSFLLRREGARSMAAFNEALRNRREPHEEVADGVLLVAAGLLIVLPGFISDVAGLLLLLPPVRRAVGARIARRSRERAANAVLNQRFGRPPGAGNVVVDGVIIDLGGQRGAPRPRSEGAPLGGNAIEGVVLDSRVVDGDSGPTTR</sequence>
<keyword evidence="1" id="KW-0472">Membrane</keyword>
<protein>
    <submittedName>
        <fullName evidence="2">FxsA family protein</fullName>
    </submittedName>
</protein>
<reference evidence="2" key="1">
    <citation type="submission" date="2021-04" db="EMBL/GenBank/DDBJ databases">
        <title>Genomic sequence of Actinosynnema pretiosum subsp. pretiosum ATCC 31280 (C-14919).</title>
        <authorList>
            <person name="Bai L."/>
            <person name="Wang X."/>
            <person name="Xiao Y."/>
        </authorList>
    </citation>
    <scope>NUCLEOTIDE SEQUENCE</scope>
    <source>
        <strain evidence="2">ATCC 31280</strain>
    </source>
</reference>
<gene>
    <name evidence="2" type="ORF">KCV87_01740</name>
</gene>
<evidence type="ECO:0000313" key="3">
    <source>
        <dbReference type="Proteomes" id="UP000677152"/>
    </source>
</evidence>
<evidence type="ECO:0000313" key="2">
    <source>
        <dbReference type="EMBL" id="QUF04880.1"/>
    </source>
</evidence>
<name>A0AA45L819_9PSEU</name>
<feature type="transmembrane region" description="Helical" evidence="1">
    <location>
        <begin position="80"/>
        <end position="106"/>
    </location>
</feature>
<dbReference type="Proteomes" id="UP000677152">
    <property type="component" value="Chromosome"/>
</dbReference>
<dbReference type="PANTHER" id="PTHR35335">
    <property type="entry name" value="UPF0716 PROTEIN FXSA"/>
    <property type="match status" value="1"/>
</dbReference>
<proteinExistence type="predicted"/>
<dbReference type="GO" id="GO:0016020">
    <property type="term" value="C:membrane"/>
    <property type="evidence" value="ECO:0007669"/>
    <property type="project" value="InterPro"/>
</dbReference>